<evidence type="ECO:0000259" key="3">
    <source>
        <dbReference type="Pfam" id="PF10193"/>
    </source>
</evidence>
<dbReference type="GO" id="GO:0051083">
    <property type="term" value="P:'de novo' cotranslational protein folding"/>
    <property type="evidence" value="ECO:0007669"/>
    <property type="project" value="TreeGrafter"/>
</dbReference>
<dbReference type="GO" id="GO:0051879">
    <property type="term" value="F:Hsp90 protein binding"/>
    <property type="evidence" value="ECO:0007669"/>
    <property type="project" value="TreeGrafter"/>
</dbReference>
<feature type="region of interest" description="Disordered" evidence="2">
    <location>
        <begin position="562"/>
        <end position="625"/>
    </location>
</feature>
<reference evidence="4 5" key="1">
    <citation type="submission" date="2021-11" db="EMBL/GenBank/DDBJ databases">
        <title>Black yeast isolated from Biological Soil Crust.</title>
        <authorList>
            <person name="Kurbessoian T."/>
        </authorList>
    </citation>
    <scope>NUCLEOTIDE SEQUENCE [LARGE SCALE GENOMIC DNA]</scope>
    <source>
        <strain evidence="4 5">CCFEE 5522</strain>
    </source>
</reference>
<sequence length="1011" mass="110040">MNDFLTAVKTVQKQTAESDPVLTVRSSQKLRGPHPEGTQRNETTATDPAGSHEVAQASRPQSWTSPDEALRSLRSEPDTNALLAILQQLDSEHGFDRPFTLATPGPLQAQIINALVNVTIPTFWSVLKDGDKALLVACLSNITGINALVAKLRSSASATGSQGAPLLSDLLDVADRLFHGDDFVLGLLQHLTSSPVVDKVKCEIVRKEVVNVLGSGKVVAAAAQAEEAVRKQDGSVRTTSRWLSKGSDYSAWLGRNIAQLVIRDDGQADARTAETAAQLLGKALNMGYPGALIQSLVRALVSHDVEHGSENSSITALVKELPAFTKRRFVEQTLRWLSDVVPTDFALDKQASAIHDKDASACAAFVQWVSAGDTSIHEMICDILSDPALTASLSLPVRRGCLAALSAVAPDYLQTLLEKTMTTFSDRLFINHAPTQQQESLAQTLLLTAGYLHRQTPMAVLMTARSSSHMQGTGNRLDASGQRARWLGMVVATAVSGLVDKAGSRMNFGVEEMRTEEAGWYMGLVKVDDEVGVLKDFDSLLTLREYAVKPARRVRQAKAEPMPTLNGKPVFGPARPPKTAPSQTEVIGERVTELLDDVDDEDDDDLKPYAKPDSDPEDSDEDATLVNRYKPRPPVYIRDLMTMLREDKDHDRFQLAIKHAASLVRRKANFGAEVKDHAEELLSTLCNLQDPFDTEDFDELRLQAMIAVLLSDVATLGPWLSRQAFSGEYSLAVRCVMLTALGLGGRELAGFKNEDELNPAMTNTDFPTKRLPPQLHAVYAPASSSVKRLESAAKTLEHQLIQPMALQAADQSTAHLNAVKVRTFSSRLSTAQRTKRKPAPNQLAKVFGPALFFPLANRYQQDTAAYGSGSVFASAPFLLVTFLKTLALLLHASGPATMGLPLVIAEFWDLLLSLRVQAAGDITILEAVLFALLTLLEVNTDQRRIADEHAKQLAETQQWVELVFERTGGGELVTGGSGEEVKVRALAAGVLVKTREVVEAYQKQLFGHVIE</sequence>
<dbReference type="SUPFAM" id="SSF48371">
    <property type="entry name" value="ARM repeat"/>
    <property type="match status" value="1"/>
</dbReference>
<dbReference type="GO" id="GO:0042162">
    <property type="term" value="F:telomeric DNA binding"/>
    <property type="evidence" value="ECO:0007669"/>
    <property type="project" value="TreeGrafter"/>
</dbReference>
<evidence type="ECO:0000256" key="2">
    <source>
        <dbReference type="SAM" id="MobiDB-lite"/>
    </source>
</evidence>
<name>A0AAV9JY81_9PEZI</name>
<evidence type="ECO:0000313" key="4">
    <source>
        <dbReference type="EMBL" id="KAK4550045.1"/>
    </source>
</evidence>
<dbReference type="Pfam" id="PF10193">
    <property type="entry name" value="Telomere_reg-2"/>
    <property type="match status" value="1"/>
</dbReference>
<dbReference type="Proteomes" id="UP001324427">
    <property type="component" value="Unassembled WGS sequence"/>
</dbReference>
<organism evidence="4 5">
    <name type="scientific">Oleoguttula mirabilis</name>
    <dbReference type="NCBI Taxonomy" id="1507867"/>
    <lineage>
        <taxon>Eukaryota</taxon>
        <taxon>Fungi</taxon>
        <taxon>Dikarya</taxon>
        <taxon>Ascomycota</taxon>
        <taxon>Pezizomycotina</taxon>
        <taxon>Dothideomycetes</taxon>
        <taxon>Dothideomycetidae</taxon>
        <taxon>Mycosphaerellales</taxon>
        <taxon>Teratosphaeriaceae</taxon>
        <taxon>Oleoguttula</taxon>
    </lineage>
</organism>
<accession>A0AAV9JY81</accession>
<dbReference type="GO" id="GO:0005829">
    <property type="term" value="C:cytosol"/>
    <property type="evidence" value="ECO:0007669"/>
    <property type="project" value="TreeGrafter"/>
</dbReference>
<dbReference type="PANTHER" id="PTHR15830">
    <property type="entry name" value="TELOMERE LENGTH REGULATION PROTEIN TEL2 FAMILY MEMBER"/>
    <property type="match status" value="1"/>
</dbReference>
<keyword evidence="5" id="KW-1185">Reference proteome</keyword>
<dbReference type="InterPro" id="IPR019337">
    <property type="entry name" value="Telomere_length_regulation_dom"/>
</dbReference>
<dbReference type="Gene3D" id="1.25.40.720">
    <property type="entry name" value="Telomere length regulation protein 2, C-terminal domain"/>
    <property type="match status" value="2"/>
</dbReference>
<proteinExistence type="inferred from homology"/>
<feature type="domain" description="Telomere length regulation protein conserved" evidence="3">
    <location>
        <begin position="634"/>
        <end position="744"/>
    </location>
</feature>
<feature type="region of interest" description="Disordered" evidence="2">
    <location>
        <begin position="14"/>
        <end position="67"/>
    </location>
</feature>
<dbReference type="AlphaFoldDB" id="A0AAV9JY81"/>
<comment type="similarity">
    <text evidence="1">Belongs to the TEL2 family.</text>
</comment>
<dbReference type="InterPro" id="IPR016024">
    <property type="entry name" value="ARM-type_fold"/>
</dbReference>
<gene>
    <name evidence="4" type="ORF">LTR36_003012</name>
</gene>
<protein>
    <recommendedName>
        <fullName evidence="3">Telomere length regulation protein conserved domain-containing protein</fullName>
    </recommendedName>
</protein>
<evidence type="ECO:0000313" key="5">
    <source>
        <dbReference type="Proteomes" id="UP001324427"/>
    </source>
</evidence>
<dbReference type="InterPro" id="IPR038528">
    <property type="entry name" value="TEL2_C_sf"/>
</dbReference>
<evidence type="ECO:0000256" key="1">
    <source>
        <dbReference type="ARBA" id="ARBA00006133"/>
    </source>
</evidence>
<dbReference type="InterPro" id="IPR051970">
    <property type="entry name" value="TEL2_Regulation"/>
</dbReference>
<comment type="caution">
    <text evidence="4">The sequence shown here is derived from an EMBL/GenBank/DDBJ whole genome shotgun (WGS) entry which is preliminary data.</text>
</comment>
<dbReference type="PANTHER" id="PTHR15830:SF10">
    <property type="entry name" value="TELOMERE LENGTH REGULATION PROTEIN TEL2 HOMOLOG"/>
    <property type="match status" value="1"/>
</dbReference>
<feature type="compositionally biased region" description="Acidic residues" evidence="2">
    <location>
        <begin position="594"/>
        <end position="605"/>
    </location>
</feature>
<dbReference type="EMBL" id="JAVFHQ010000002">
    <property type="protein sequence ID" value="KAK4550045.1"/>
    <property type="molecule type" value="Genomic_DNA"/>
</dbReference>